<keyword evidence="2 8" id="KW-0812">Transmembrane</keyword>
<feature type="region of interest" description="Disordered" evidence="7">
    <location>
        <begin position="1"/>
        <end position="68"/>
    </location>
</feature>
<evidence type="ECO:0000259" key="9">
    <source>
        <dbReference type="PROSITE" id="PS50893"/>
    </source>
</evidence>
<sequence length="686" mass="75826">MRTTPETAPARPTSHSGSRSGRPSRARFEDYRRGLFKDKPQTGDRGPGDPRETAGAARRRKNTEPRSRPAKALALSFWSQIRGHRGEILFALGTLTLSTLLGLVPPAATKFVIDSVLGDTPLPVWVTDRVDLPSTATQDGRINLLWVIVGAVLAVSFVKVGVSLWGRWFATRANKRVQMSVRKRVFEHAVRLPLNRVQDLKSGGISSVLRNDSGSVGDLIFNGVYNPWRAVVQLIGSLVILAFVDWRLLAGAVALMPVIWLTHKTWIDRIRPQWRAVRNTREDVDAQAVESFGGMRVVRAFSRQKAETRRNMTGQHLMGRQELHVWWWMRIIEVIWETLIPTASAGLLLYGGLQVIQGELTLGELMMFLTYLLLLLEPIAVLANSATQLQNGLSALDRVMDILEEDRDFPTPAEPADLERSAVQGRVAFEDVTFRYPAGRRGKHAAEGEEGDQFETALEDVSLVAEPGSTVALVGRSGAGKTTLCNLVARFFDPTEGRVTLDGTDLREFDVEKYRTLLGVVEQDVFLFDGTVADNIAYARPDATPRDIEAAAEAANAAEFIRKMPDGLNTFIGERGVKLSGGQRQRLAIARAILADPKILILDEATSNLDTESERLIQSALADLMENRTSFVIAHRLSTIRDADQIIVLEDGRITETGTHEELMLRGGRYADMVVLQTEGQDAALA</sequence>
<evidence type="ECO:0000313" key="11">
    <source>
        <dbReference type="EMBL" id="NNJ27979.1"/>
    </source>
</evidence>
<dbReference type="InterPro" id="IPR017871">
    <property type="entry name" value="ABC_transporter-like_CS"/>
</dbReference>
<dbReference type="InterPro" id="IPR003593">
    <property type="entry name" value="AAA+_ATPase"/>
</dbReference>
<dbReference type="InterPro" id="IPR003439">
    <property type="entry name" value="ABC_transporter-like_ATP-bd"/>
</dbReference>
<dbReference type="Pfam" id="PF00664">
    <property type="entry name" value="ABC_membrane"/>
    <property type="match status" value="1"/>
</dbReference>
<feature type="compositionally biased region" description="Low complexity" evidence="7">
    <location>
        <begin position="1"/>
        <end position="23"/>
    </location>
</feature>
<dbReference type="SUPFAM" id="SSF90123">
    <property type="entry name" value="ABC transporter transmembrane region"/>
    <property type="match status" value="1"/>
</dbReference>
<evidence type="ECO:0000256" key="2">
    <source>
        <dbReference type="ARBA" id="ARBA00022692"/>
    </source>
</evidence>
<feature type="compositionally biased region" description="Basic and acidic residues" evidence="7">
    <location>
        <begin position="26"/>
        <end position="52"/>
    </location>
</feature>
<keyword evidence="4 11" id="KW-0067">ATP-binding</keyword>
<dbReference type="PANTHER" id="PTHR43394:SF7">
    <property type="entry name" value="ABC TRANSPORTER B FAMILY MEMBER 28"/>
    <property type="match status" value="1"/>
</dbReference>
<dbReference type="PROSITE" id="PS00211">
    <property type="entry name" value="ABC_TRANSPORTER_1"/>
    <property type="match status" value="1"/>
</dbReference>
<keyword evidence="12" id="KW-1185">Reference proteome</keyword>
<evidence type="ECO:0000256" key="1">
    <source>
        <dbReference type="ARBA" id="ARBA00004651"/>
    </source>
</evidence>
<feature type="domain" description="ABC transporter" evidence="9">
    <location>
        <begin position="427"/>
        <end position="676"/>
    </location>
</feature>
<dbReference type="Pfam" id="PF00005">
    <property type="entry name" value="ABC_tran"/>
    <property type="match status" value="1"/>
</dbReference>
<dbReference type="InterPro" id="IPR036640">
    <property type="entry name" value="ABC1_TM_sf"/>
</dbReference>
<comment type="caution">
    <text evidence="11">The sequence shown here is derived from an EMBL/GenBank/DDBJ whole genome shotgun (WGS) entry which is preliminary data.</text>
</comment>
<protein>
    <submittedName>
        <fullName evidence="11">Multidrug export ATP-binding/permease protein</fullName>
        <ecNumber evidence="11">3.6.3.-</ecNumber>
    </submittedName>
</protein>
<dbReference type="EMBL" id="WTPX01000247">
    <property type="protein sequence ID" value="NNJ27979.1"/>
    <property type="molecule type" value="Genomic_DNA"/>
</dbReference>
<dbReference type="GO" id="GO:0005524">
    <property type="term" value="F:ATP binding"/>
    <property type="evidence" value="ECO:0007669"/>
    <property type="project" value="UniProtKB-KW"/>
</dbReference>
<dbReference type="RefSeq" id="WP_171189880.1">
    <property type="nucleotide sequence ID" value="NZ_WTPX01000247.1"/>
</dbReference>
<evidence type="ECO:0000256" key="4">
    <source>
        <dbReference type="ARBA" id="ARBA00022840"/>
    </source>
</evidence>
<evidence type="ECO:0000256" key="6">
    <source>
        <dbReference type="ARBA" id="ARBA00023136"/>
    </source>
</evidence>
<dbReference type="Gene3D" id="1.20.1560.10">
    <property type="entry name" value="ABC transporter type 1, transmembrane domain"/>
    <property type="match status" value="1"/>
</dbReference>
<proteinExistence type="predicted"/>
<evidence type="ECO:0000256" key="5">
    <source>
        <dbReference type="ARBA" id="ARBA00022989"/>
    </source>
</evidence>
<dbReference type="Proteomes" id="UP000609651">
    <property type="component" value="Unassembled WGS sequence"/>
</dbReference>
<dbReference type="PROSITE" id="PS50929">
    <property type="entry name" value="ABC_TM1F"/>
    <property type="match status" value="1"/>
</dbReference>
<dbReference type="CDD" id="cd07346">
    <property type="entry name" value="ABC_6TM_exporters"/>
    <property type="match status" value="1"/>
</dbReference>
<dbReference type="EC" id="3.6.3.-" evidence="11"/>
<evidence type="ECO:0000256" key="7">
    <source>
        <dbReference type="SAM" id="MobiDB-lite"/>
    </source>
</evidence>
<evidence type="ECO:0000256" key="8">
    <source>
        <dbReference type="SAM" id="Phobius"/>
    </source>
</evidence>
<dbReference type="SUPFAM" id="SSF52540">
    <property type="entry name" value="P-loop containing nucleoside triphosphate hydrolases"/>
    <property type="match status" value="1"/>
</dbReference>
<dbReference type="Gene3D" id="3.40.50.300">
    <property type="entry name" value="P-loop containing nucleotide triphosphate hydrolases"/>
    <property type="match status" value="1"/>
</dbReference>
<comment type="subcellular location">
    <subcellularLocation>
        <location evidence="1">Cell membrane</location>
        <topology evidence="1">Multi-pass membrane protein</topology>
    </subcellularLocation>
</comment>
<dbReference type="InterPro" id="IPR011527">
    <property type="entry name" value="ABC1_TM_dom"/>
</dbReference>
<keyword evidence="5 8" id="KW-1133">Transmembrane helix</keyword>
<feature type="transmembrane region" description="Helical" evidence="8">
    <location>
        <begin position="144"/>
        <end position="166"/>
    </location>
</feature>
<feature type="transmembrane region" description="Helical" evidence="8">
    <location>
        <begin position="88"/>
        <end position="108"/>
    </location>
</feature>
<accession>A0ABX1VJQ9</accession>
<keyword evidence="3" id="KW-0547">Nucleotide-binding</keyword>
<organism evidence="11 12">
    <name type="scientific">Alienimonas chondri</name>
    <dbReference type="NCBI Taxonomy" id="2681879"/>
    <lineage>
        <taxon>Bacteria</taxon>
        <taxon>Pseudomonadati</taxon>
        <taxon>Planctomycetota</taxon>
        <taxon>Planctomycetia</taxon>
        <taxon>Planctomycetales</taxon>
        <taxon>Planctomycetaceae</taxon>
        <taxon>Alienimonas</taxon>
    </lineage>
</organism>
<name>A0ABX1VJQ9_9PLAN</name>
<evidence type="ECO:0000259" key="10">
    <source>
        <dbReference type="PROSITE" id="PS50929"/>
    </source>
</evidence>
<dbReference type="InterPro" id="IPR027417">
    <property type="entry name" value="P-loop_NTPase"/>
</dbReference>
<dbReference type="SMART" id="SM00382">
    <property type="entry name" value="AAA"/>
    <property type="match status" value="1"/>
</dbReference>
<reference evidence="11 12" key="1">
    <citation type="journal article" date="2020" name="Syst. Appl. Microbiol.">
        <title>Alienimonas chondri sp. nov., a novel planctomycete isolated from the biofilm of the red alga Chondrus crispus.</title>
        <authorList>
            <person name="Vitorino I."/>
            <person name="Albuquerque L."/>
            <person name="Wiegand S."/>
            <person name="Kallscheuer N."/>
            <person name="da Costa M.S."/>
            <person name="Lobo-da-Cunha A."/>
            <person name="Jogler C."/>
            <person name="Lage O.M."/>
        </authorList>
    </citation>
    <scope>NUCLEOTIDE SEQUENCE [LARGE SCALE GENOMIC DNA]</scope>
    <source>
        <strain evidence="11 12">LzC2</strain>
    </source>
</reference>
<dbReference type="PANTHER" id="PTHR43394">
    <property type="entry name" value="ATP-DEPENDENT PERMEASE MDL1, MITOCHONDRIAL"/>
    <property type="match status" value="1"/>
</dbReference>
<evidence type="ECO:0000256" key="3">
    <source>
        <dbReference type="ARBA" id="ARBA00022741"/>
    </source>
</evidence>
<dbReference type="GO" id="GO:0016787">
    <property type="term" value="F:hydrolase activity"/>
    <property type="evidence" value="ECO:0007669"/>
    <property type="project" value="UniProtKB-KW"/>
</dbReference>
<evidence type="ECO:0000313" key="12">
    <source>
        <dbReference type="Proteomes" id="UP000609651"/>
    </source>
</evidence>
<keyword evidence="11" id="KW-0378">Hydrolase</keyword>
<feature type="domain" description="ABC transmembrane type-1" evidence="10">
    <location>
        <begin position="89"/>
        <end position="391"/>
    </location>
</feature>
<dbReference type="InterPro" id="IPR039421">
    <property type="entry name" value="Type_1_exporter"/>
</dbReference>
<feature type="transmembrane region" description="Helical" evidence="8">
    <location>
        <begin position="238"/>
        <end position="260"/>
    </location>
</feature>
<dbReference type="PROSITE" id="PS50893">
    <property type="entry name" value="ABC_TRANSPORTER_2"/>
    <property type="match status" value="1"/>
</dbReference>
<keyword evidence="6 8" id="KW-0472">Membrane</keyword>
<gene>
    <name evidence="11" type="ORF">LzC2_40900</name>
</gene>